<comment type="caution">
    <text evidence="3">The sequence shown here is derived from an EMBL/GenBank/DDBJ whole genome shotgun (WGS) entry which is preliminary data.</text>
</comment>
<dbReference type="InterPro" id="IPR015943">
    <property type="entry name" value="WD40/YVTN_repeat-like_dom_sf"/>
</dbReference>
<dbReference type="Gene3D" id="2.130.10.10">
    <property type="entry name" value="YVTN repeat-like/Quinoprotein amine dehydrogenase"/>
    <property type="match status" value="1"/>
</dbReference>
<dbReference type="PANTHER" id="PTHR34512">
    <property type="entry name" value="CELL SURFACE PROTEIN"/>
    <property type="match status" value="1"/>
</dbReference>
<dbReference type="RefSeq" id="WP_136576898.1">
    <property type="nucleotide sequence ID" value="NZ_STFF01000002.1"/>
</dbReference>
<organism evidence="3 4">
    <name type="scientific">Niastella caeni</name>
    <dbReference type="NCBI Taxonomy" id="2569763"/>
    <lineage>
        <taxon>Bacteria</taxon>
        <taxon>Pseudomonadati</taxon>
        <taxon>Bacteroidota</taxon>
        <taxon>Chitinophagia</taxon>
        <taxon>Chitinophagales</taxon>
        <taxon>Chitinophagaceae</taxon>
        <taxon>Niastella</taxon>
    </lineage>
</organism>
<proteinExistence type="predicted"/>
<dbReference type="Pfam" id="PF13360">
    <property type="entry name" value="PQQ_2"/>
    <property type="match status" value="1"/>
</dbReference>
<dbReference type="SUPFAM" id="SSF50998">
    <property type="entry name" value="Quinoprotein alcohol dehydrogenase-like"/>
    <property type="match status" value="1"/>
</dbReference>
<evidence type="ECO:0000259" key="2">
    <source>
        <dbReference type="Pfam" id="PF13360"/>
    </source>
</evidence>
<dbReference type="InterPro" id="IPR002372">
    <property type="entry name" value="PQQ_rpt_dom"/>
</dbReference>
<keyword evidence="4" id="KW-1185">Reference proteome</keyword>
<keyword evidence="1" id="KW-0732">Signal</keyword>
<feature type="signal peptide" evidence="1">
    <location>
        <begin position="1"/>
        <end position="22"/>
    </location>
</feature>
<accession>A0A4S8I0X9</accession>
<sequence length="683" mass="75338">MKMFFRTLVVFAFLFFQSTCIGQSKLQPAWTVKFNTTVIWQHVHSLGYIVACSADGLYGISPSNGNVIWKNASLAGIDRSMITEVEGTGLLAVTYRKEPGSSLPIQSLVEVSSGKVLFDSQKENLGVLSKHVMPMSKRLLVIGVKPGDLKNMVATLYMYDIESGRQLWVNEDLFKGNDSGAKGFIGKLQALSQQVNNIKQLIGEPVEVDHQHIIVTHPGYVIKLRSETGEVVWKSQIQTAIKAAVYFSPYKKGITYVATEVETASGFGFTSTTGGENRQQTYTSNVYYAFNSNTGAPLWSKPAKENDHLGLVVMQENGIMICPFSDKKPTINLINYETGVTMWGNKGKGIKAQGSVISYINTLNGILIATTYDNVWNSKSEEYYLNVVDPVAGKLKFEKPVKLKGDLVSSMIVPKGLLFVTTREVNILDMNTGNIVWDKSIEVDGSSLMSEKGRTLPIAHDEKALYVFSNREGIVFKVDKSAGIYQSLNTAKIGFQGKEQPGEIEKVSDGLILRSEQNILKIGFDGTTKFVKYYAAPRENALTRVLLVAASVRAAYTGVAASMYSAAFEQAASSSNEPAVKGVEQQIAQGLNKLGQTSFAYSGEAFQQFSARYKASKNTPSYVMMMTVQEKKGNQLIQVSKNDGSLMNSIDIRNDKEPEYDLDALYNHVYYKPSPLEIVCYKL</sequence>
<evidence type="ECO:0000313" key="3">
    <source>
        <dbReference type="EMBL" id="THU40144.1"/>
    </source>
</evidence>
<reference evidence="3 4" key="1">
    <citation type="submission" date="2019-04" db="EMBL/GenBank/DDBJ databases">
        <title>Niastella caeni sp. nov., isolated from activated sludge.</title>
        <authorList>
            <person name="Sheng M."/>
        </authorList>
    </citation>
    <scope>NUCLEOTIDE SEQUENCE [LARGE SCALE GENOMIC DNA]</scope>
    <source>
        <strain evidence="3 4">HX-2-15</strain>
    </source>
</reference>
<feature type="chain" id="PRO_5020891543" description="Pyrrolo-quinoline quinone repeat domain-containing protein" evidence="1">
    <location>
        <begin position="23"/>
        <end position="683"/>
    </location>
</feature>
<evidence type="ECO:0000256" key="1">
    <source>
        <dbReference type="SAM" id="SignalP"/>
    </source>
</evidence>
<dbReference type="InterPro" id="IPR011047">
    <property type="entry name" value="Quinoprotein_ADH-like_sf"/>
</dbReference>
<feature type="domain" description="Pyrrolo-quinoline quinone repeat" evidence="2">
    <location>
        <begin position="219"/>
        <end position="473"/>
    </location>
</feature>
<dbReference type="OrthoDB" id="725093at2"/>
<dbReference type="Proteomes" id="UP000306918">
    <property type="component" value="Unassembled WGS sequence"/>
</dbReference>
<name>A0A4S8I0X9_9BACT</name>
<dbReference type="AlphaFoldDB" id="A0A4S8I0X9"/>
<dbReference type="EMBL" id="STFF01000002">
    <property type="protein sequence ID" value="THU40144.1"/>
    <property type="molecule type" value="Genomic_DNA"/>
</dbReference>
<evidence type="ECO:0000313" key="4">
    <source>
        <dbReference type="Proteomes" id="UP000306918"/>
    </source>
</evidence>
<protein>
    <recommendedName>
        <fullName evidence="2">Pyrrolo-quinoline quinone repeat domain-containing protein</fullName>
    </recommendedName>
</protein>
<dbReference type="PANTHER" id="PTHR34512:SF30">
    <property type="entry name" value="OUTER MEMBRANE PROTEIN ASSEMBLY FACTOR BAMB"/>
    <property type="match status" value="1"/>
</dbReference>
<gene>
    <name evidence="3" type="ORF">FAM09_09700</name>
</gene>